<geneLocation type="mitochondrion" evidence="13"/>
<feature type="transmembrane region" description="Helical" evidence="10">
    <location>
        <begin position="403"/>
        <end position="425"/>
    </location>
</feature>
<feature type="transmembrane region" description="Helical" evidence="10">
    <location>
        <begin position="194"/>
        <end position="212"/>
    </location>
</feature>
<keyword evidence="6" id="KW-0249">Electron transport</keyword>
<keyword evidence="10 13" id="KW-0496">Mitochondrion</keyword>
<name>A8VTX4_9NEOP</name>
<comment type="subcellular location">
    <subcellularLocation>
        <location evidence="2">Membrane</location>
        <topology evidence="2">Multi-pass membrane protein</topology>
    </subcellularLocation>
</comment>
<comment type="catalytic activity">
    <reaction evidence="9 10">
        <text>a ubiquinone + NADH + 5 H(+)(in) = a ubiquinol + NAD(+) + 4 H(+)(out)</text>
        <dbReference type="Rhea" id="RHEA:29091"/>
        <dbReference type="Rhea" id="RHEA-COMP:9565"/>
        <dbReference type="Rhea" id="RHEA-COMP:9566"/>
        <dbReference type="ChEBI" id="CHEBI:15378"/>
        <dbReference type="ChEBI" id="CHEBI:16389"/>
        <dbReference type="ChEBI" id="CHEBI:17976"/>
        <dbReference type="ChEBI" id="CHEBI:57540"/>
        <dbReference type="ChEBI" id="CHEBI:57945"/>
        <dbReference type="EC" id="7.1.1.2"/>
    </reaction>
</comment>
<feature type="transmembrane region" description="Helical" evidence="10">
    <location>
        <begin position="53"/>
        <end position="75"/>
    </location>
</feature>
<comment type="function">
    <text evidence="1">Core subunit of the mitochondrial membrane respiratory chain NADH dehydrogenase (Complex I) that is believed to belong to the minimal assembly required for catalysis. Complex I functions in the transfer of electrons from NADH to the respiratory chain. The immediate electron acceptor for the enzyme is believed to be ubiquinone.</text>
</comment>
<accession>A8VTX4</accession>
<dbReference type="EC" id="7.1.1.2" evidence="3 10"/>
<feature type="transmembrane region" description="Helical" evidence="10">
    <location>
        <begin position="224"/>
        <end position="241"/>
    </location>
</feature>
<feature type="transmembrane region" description="Helical" evidence="10">
    <location>
        <begin position="147"/>
        <end position="174"/>
    </location>
</feature>
<evidence type="ECO:0000259" key="12">
    <source>
        <dbReference type="Pfam" id="PF00662"/>
    </source>
</evidence>
<dbReference type="GO" id="GO:0042773">
    <property type="term" value="P:ATP synthesis coupled electron transport"/>
    <property type="evidence" value="ECO:0007669"/>
    <property type="project" value="InterPro"/>
</dbReference>
<dbReference type="GO" id="GO:0003954">
    <property type="term" value="F:NADH dehydrogenase activity"/>
    <property type="evidence" value="ECO:0007669"/>
    <property type="project" value="TreeGrafter"/>
</dbReference>
<comment type="function">
    <text evidence="10">Core subunit of the mitochondrial membrane respiratory chain NADH dehydrogenase (Complex I) which catalyzes electron transfer from NADH through the respiratory chain, using ubiquinone as an electron acceptor. Essential for the catalytic activity and assembly of complex I.</text>
</comment>
<feature type="transmembrane region" description="Helical" evidence="10">
    <location>
        <begin position="105"/>
        <end position="126"/>
    </location>
</feature>
<evidence type="ECO:0000256" key="2">
    <source>
        <dbReference type="ARBA" id="ARBA00004141"/>
    </source>
</evidence>
<feature type="transmembrane region" description="Helical" evidence="10">
    <location>
        <begin position="7"/>
        <end position="33"/>
    </location>
</feature>
<evidence type="ECO:0000256" key="9">
    <source>
        <dbReference type="ARBA" id="ARBA00049551"/>
    </source>
</evidence>
<keyword evidence="5 10" id="KW-0812">Transmembrane</keyword>
<dbReference type="PANTHER" id="PTHR42829">
    <property type="entry name" value="NADH-UBIQUINONE OXIDOREDUCTASE CHAIN 5"/>
    <property type="match status" value="1"/>
</dbReference>
<dbReference type="Pfam" id="PF00361">
    <property type="entry name" value="Proton_antipo_M"/>
    <property type="match status" value="1"/>
</dbReference>
<sequence length="543" mass="62275">MSKYFPIFTIVGFFFCFVYLIISVVNEELIIFSMNLFVQDELSSDMTIMFDQLSVSFMFMVLSVSTCVLIYAVWYMEGEKNFNKFIVTLFMFIISMMFLCMSTDIYWVMVGWDGLGITSFFLIIFFQNWKSVSSGMVTLLSNRIGDVFIVTSICLDVFYFESKYSLILIALGAITKSAQYPYSAWLPEAMAAPTPVSALVHSSTLVTAGIYLLLRFNDMFNNELVSLFILSVASMSAFLSISSSWGELDLKKIIALSTLSHLSMMILFISCKDYLCAIIHMISHAFFKSSLFMFAGILIHFSFGFQDIRKLWMNPSTHFLSMSLVFFSCASMVGGPFLAGFYSKEIMIMSLFSFSQKTWILWMTMFLVFGSCLYSARIIFRLLSNLPFYSYSSDPEEFNSTPLLIVTILSISAGSMIIWLTISSWPSLSFQPKESGVSKLFLFLSMFMGFFMGLTVEKKGKLWSKMWMVYYWSSSMMVFSPKMKTNYFYYNLLGDSSGILDWVIWKTKSVNHISFSIKMTENFKIIMFLCGVMILMVSIFMKI</sequence>
<keyword evidence="10" id="KW-0520">NAD</keyword>
<evidence type="ECO:0000256" key="1">
    <source>
        <dbReference type="ARBA" id="ARBA00003257"/>
    </source>
</evidence>
<feature type="transmembrane region" description="Helical" evidence="10">
    <location>
        <begin position="278"/>
        <end position="299"/>
    </location>
</feature>
<evidence type="ECO:0000256" key="8">
    <source>
        <dbReference type="ARBA" id="ARBA00023136"/>
    </source>
</evidence>
<dbReference type="GO" id="GO:0016020">
    <property type="term" value="C:membrane"/>
    <property type="evidence" value="ECO:0007669"/>
    <property type="project" value="UniProtKB-SubCell"/>
</dbReference>
<feature type="domain" description="NADH:quinone oxidoreductase/Mrp antiporter transmembrane" evidence="11">
    <location>
        <begin position="102"/>
        <end position="364"/>
    </location>
</feature>
<keyword evidence="7 10" id="KW-1133">Transmembrane helix</keyword>
<dbReference type="PANTHER" id="PTHR42829:SF2">
    <property type="entry name" value="NADH-UBIQUINONE OXIDOREDUCTASE CHAIN 5"/>
    <property type="match status" value="1"/>
</dbReference>
<feature type="transmembrane region" description="Helical" evidence="10">
    <location>
        <begin position="253"/>
        <end position="271"/>
    </location>
</feature>
<dbReference type="InterPro" id="IPR003945">
    <property type="entry name" value="NU5C-like"/>
</dbReference>
<feature type="transmembrane region" description="Helical" evidence="10">
    <location>
        <begin position="359"/>
        <end position="383"/>
    </location>
</feature>
<feature type="transmembrane region" description="Helical" evidence="10">
    <location>
        <begin position="319"/>
        <end position="339"/>
    </location>
</feature>
<dbReference type="EMBL" id="EU183542">
    <property type="protein sequence ID" value="ABW20534.1"/>
    <property type="molecule type" value="Genomic_DNA"/>
</dbReference>
<evidence type="ECO:0000256" key="4">
    <source>
        <dbReference type="ARBA" id="ARBA00021096"/>
    </source>
</evidence>
<dbReference type="AlphaFoldDB" id="A8VTX4"/>
<gene>
    <name evidence="13" type="primary">ND5</name>
</gene>
<feature type="transmembrane region" description="Helical" evidence="10">
    <location>
        <begin position="525"/>
        <end position="541"/>
    </location>
</feature>
<keyword evidence="8 10" id="KW-0472">Membrane</keyword>
<evidence type="ECO:0000256" key="7">
    <source>
        <dbReference type="ARBA" id="ARBA00022989"/>
    </source>
</evidence>
<comment type="similarity">
    <text evidence="10">Belongs to the complex I subunit 5 family.</text>
</comment>
<keyword evidence="10" id="KW-0813">Transport</keyword>
<dbReference type="GO" id="GO:0008137">
    <property type="term" value="F:NADH dehydrogenase (ubiquinone) activity"/>
    <property type="evidence" value="ECO:0007669"/>
    <property type="project" value="UniProtKB-EC"/>
</dbReference>
<dbReference type="Pfam" id="PF00662">
    <property type="entry name" value="Proton_antipo_N"/>
    <property type="match status" value="1"/>
</dbReference>
<dbReference type="InterPro" id="IPR001516">
    <property type="entry name" value="Proton_antipo_N"/>
</dbReference>
<feature type="transmembrane region" description="Helical" evidence="10">
    <location>
        <begin position="437"/>
        <end position="456"/>
    </location>
</feature>
<evidence type="ECO:0000256" key="3">
    <source>
        <dbReference type="ARBA" id="ARBA00012944"/>
    </source>
</evidence>
<proteinExistence type="inferred from homology"/>
<evidence type="ECO:0000256" key="10">
    <source>
        <dbReference type="RuleBase" id="RU003404"/>
    </source>
</evidence>
<reference evidence="13" key="1">
    <citation type="journal article" date="2007" name="J. Mol. Evol.">
        <title>The mitochondrial genome of the screamer louse Bothriometopus (phthiraptera: ischnocera): effects of extensive gene rearrangements on the evolution of the genome.</title>
        <authorList>
            <person name="Cameron S.L."/>
            <person name="Johnson K.P."/>
            <person name="Whiting M.F."/>
        </authorList>
    </citation>
    <scope>NUCLEOTIDE SEQUENCE</scope>
</reference>
<dbReference type="PRINTS" id="PR01434">
    <property type="entry name" value="NADHDHGNASE5"/>
</dbReference>
<evidence type="ECO:0000259" key="11">
    <source>
        <dbReference type="Pfam" id="PF00361"/>
    </source>
</evidence>
<protein>
    <recommendedName>
        <fullName evidence="4 10">NADH-ubiquinone oxidoreductase chain 5</fullName>
        <ecNumber evidence="3 10">7.1.1.2</ecNumber>
    </recommendedName>
</protein>
<organism evidence="13">
    <name type="scientific">Bothriometopus macrocnemis</name>
    <dbReference type="NCBI Taxonomy" id="475769"/>
    <lineage>
        <taxon>Eukaryota</taxon>
        <taxon>Metazoa</taxon>
        <taxon>Ecdysozoa</taxon>
        <taxon>Arthropoda</taxon>
        <taxon>Hexapoda</taxon>
        <taxon>Insecta</taxon>
        <taxon>Pterygota</taxon>
        <taxon>Neoptera</taxon>
        <taxon>Paraneoptera</taxon>
        <taxon>Psocodea</taxon>
        <taxon>Troctomorpha</taxon>
        <taxon>Phthiraptera</taxon>
        <taxon>Ischnocera</taxon>
        <taxon>Philopteridae</taxon>
        <taxon>Bothriometopus</taxon>
    </lineage>
</organism>
<evidence type="ECO:0000313" key="13">
    <source>
        <dbReference type="EMBL" id="ABW20534.1"/>
    </source>
</evidence>
<keyword evidence="10" id="KW-0830">Ubiquinone</keyword>
<feature type="transmembrane region" description="Helical" evidence="10">
    <location>
        <begin position="487"/>
        <end position="505"/>
    </location>
</feature>
<evidence type="ECO:0000256" key="5">
    <source>
        <dbReference type="ARBA" id="ARBA00022692"/>
    </source>
</evidence>
<evidence type="ECO:0000256" key="6">
    <source>
        <dbReference type="ARBA" id="ARBA00022982"/>
    </source>
</evidence>
<feature type="transmembrane region" description="Helical" evidence="10">
    <location>
        <begin position="82"/>
        <end position="99"/>
    </location>
</feature>
<dbReference type="InterPro" id="IPR001750">
    <property type="entry name" value="ND/Mrp_TM"/>
</dbReference>
<feature type="domain" description="NADH-Ubiquinone oxidoreductase (complex I) chain 5 N-terminal" evidence="12">
    <location>
        <begin position="41"/>
        <end position="85"/>
    </location>
</feature>
<dbReference type="GO" id="GO:0015990">
    <property type="term" value="P:electron transport coupled proton transport"/>
    <property type="evidence" value="ECO:0007669"/>
    <property type="project" value="TreeGrafter"/>
</dbReference>